<comment type="caution">
    <text evidence="1">The sequence shown here is derived from an EMBL/GenBank/DDBJ whole genome shotgun (WGS) entry which is preliminary data.</text>
</comment>
<name>A0A3M7PPU2_BRAPC</name>
<evidence type="ECO:0000313" key="2">
    <source>
        <dbReference type="Proteomes" id="UP000276133"/>
    </source>
</evidence>
<proteinExistence type="predicted"/>
<dbReference type="AlphaFoldDB" id="A0A3M7PPU2"/>
<protein>
    <submittedName>
        <fullName evidence="1">Uncharacterized protein</fullName>
    </submittedName>
</protein>
<dbReference type="EMBL" id="REGN01009616">
    <property type="protein sequence ID" value="RNA00765.1"/>
    <property type="molecule type" value="Genomic_DNA"/>
</dbReference>
<keyword evidence="2" id="KW-1185">Reference proteome</keyword>
<reference evidence="1 2" key="1">
    <citation type="journal article" date="2018" name="Sci. Rep.">
        <title>Genomic signatures of local adaptation to the degree of environmental predictability in rotifers.</title>
        <authorList>
            <person name="Franch-Gras L."/>
            <person name="Hahn C."/>
            <person name="Garcia-Roger E.M."/>
            <person name="Carmona M.J."/>
            <person name="Serra M."/>
            <person name="Gomez A."/>
        </authorList>
    </citation>
    <scope>NUCLEOTIDE SEQUENCE [LARGE SCALE GENOMIC DNA]</scope>
    <source>
        <strain evidence="1">HYR1</strain>
    </source>
</reference>
<gene>
    <name evidence="1" type="ORF">BpHYR1_024821</name>
</gene>
<evidence type="ECO:0000313" key="1">
    <source>
        <dbReference type="EMBL" id="RNA00765.1"/>
    </source>
</evidence>
<organism evidence="1 2">
    <name type="scientific">Brachionus plicatilis</name>
    <name type="common">Marine rotifer</name>
    <name type="synonym">Brachionus muelleri</name>
    <dbReference type="NCBI Taxonomy" id="10195"/>
    <lineage>
        <taxon>Eukaryota</taxon>
        <taxon>Metazoa</taxon>
        <taxon>Spiralia</taxon>
        <taxon>Gnathifera</taxon>
        <taxon>Rotifera</taxon>
        <taxon>Eurotatoria</taxon>
        <taxon>Monogononta</taxon>
        <taxon>Pseudotrocha</taxon>
        <taxon>Ploima</taxon>
        <taxon>Brachionidae</taxon>
        <taxon>Brachionus</taxon>
    </lineage>
</organism>
<dbReference type="Proteomes" id="UP000276133">
    <property type="component" value="Unassembled WGS sequence"/>
</dbReference>
<accession>A0A3M7PPU2</accession>
<sequence>MVQHFECKYPLESYTYGFPSSEKPSHSILLFSLSAATQMGIPARLTISFWVPASPKILKNFLFVQHATRLLLTHTHLMYSFFTMSMFHSLLLSSELIRITVNLLWLPIELDKAELTSTSCSMLVPGEAKTTASLDTSAIVYPNWFLM</sequence>